<proteinExistence type="predicted"/>
<dbReference type="PANTHER" id="PTHR37292">
    <property type="entry name" value="VNG6097C"/>
    <property type="match status" value="1"/>
</dbReference>
<dbReference type="PANTHER" id="PTHR37292:SF2">
    <property type="entry name" value="DUF262 DOMAIN-CONTAINING PROTEIN"/>
    <property type="match status" value="1"/>
</dbReference>
<feature type="domain" description="GmrSD restriction endonucleases N-terminal" evidence="1">
    <location>
        <begin position="13"/>
        <end position="237"/>
    </location>
</feature>
<protein>
    <recommendedName>
        <fullName evidence="1">GmrSD restriction endonucleases N-terminal domain-containing protein</fullName>
    </recommendedName>
</protein>
<name>A0A644ZQ40_9ZZZZ</name>
<evidence type="ECO:0000313" key="2">
    <source>
        <dbReference type="EMBL" id="MPM40773.1"/>
    </source>
</evidence>
<dbReference type="InterPro" id="IPR004919">
    <property type="entry name" value="GmrSD_N"/>
</dbReference>
<dbReference type="AlphaFoldDB" id="A0A644ZQ40"/>
<gene>
    <name evidence="2" type="ORF">SDC9_87421</name>
</gene>
<comment type="caution">
    <text evidence="2">The sequence shown here is derived from an EMBL/GenBank/DDBJ whole genome shotgun (WGS) entry which is preliminary data.</text>
</comment>
<organism evidence="2">
    <name type="scientific">bioreactor metagenome</name>
    <dbReference type="NCBI Taxonomy" id="1076179"/>
    <lineage>
        <taxon>unclassified sequences</taxon>
        <taxon>metagenomes</taxon>
        <taxon>ecological metagenomes</taxon>
    </lineage>
</organism>
<reference evidence="2" key="1">
    <citation type="submission" date="2019-08" db="EMBL/GenBank/DDBJ databases">
        <authorList>
            <person name="Kucharzyk K."/>
            <person name="Murdoch R.W."/>
            <person name="Higgins S."/>
            <person name="Loffler F."/>
        </authorList>
    </citation>
    <scope>NUCLEOTIDE SEQUENCE</scope>
</reference>
<dbReference type="EMBL" id="VSSQ01009122">
    <property type="protein sequence ID" value="MPM40773.1"/>
    <property type="molecule type" value="Genomic_DNA"/>
</dbReference>
<sequence>MARAIYTNVFRQLSDLLKDVRNGRIGLPDLQRPFVWKDNKVRDLYDSMLKGFPIGYIMLWESPADYEDKKSSIGIGEKAYKAPKDLVIDGQQRLTALVASMYGVTVKDCNFKNRRIRIAYKPQTKEFDVWTKAIQNDPEYISDISEAFSAKDNGTIGKFRKDFIKRLNDSRAKRNEPELSDEEDQIEENINELLNLEAYQIPSLEITYSSSEEDVADIFVRVNSAGQKLTENDFILTLISVYEKERRDQIDKFCSDSRIPADKTSFNHILSVDPSHIVRMTVGVGFRRARLRYAYMILRGKDLQTRITSEEIRETNLKIF</sequence>
<accession>A0A644ZQ40</accession>
<evidence type="ECO:0000259" key="1">
    <source>
        <dbReference type="Pfam" id="PF03235"/>
    </source>
</evidence>
<dbReference type="Pfam" id="PF03235">
    <property type="entry name" value="GmrSD_N"/>
    <property type="match status" value="1"/>
</dbReference>